<evidence type="ECO:0000256" key="4">
    <source>
        <dbReference type="ARBA" id="ARBA00023040"/>
    </source>
</evidence>
<evidence type="ECO:0000256" key="5">
    <source>
        <dbReference type="ARBA" id="ARBA00023136"/>
    </source>
</evidence>
<evidence type="ECO:0000259" key="10">
    <source>
        <dbReference type="PROSITE" id="PS50262"/>
    </source>
</evidence>
<evidence type="ECO:0000256" key="3">
    <source>
        <dbReference type="ARBA" id="ARBA00022989"/>
    </source>
</evidence>
<evidence type="ECO:0000313" key="11">
    <source>
        <dbReference type="Ensembl" id="ENSPNAP00000000030.2"/>
    </source>
</evidence>
<evidence type="ECO:0000256" key="1">
    <source>
        <dbReference type="ARBA" id="ARBA00004141"/>
    </source>
</evidence>
<dbReference type="GeneTree" id="ENSGT01150000286998"/>
<protein>
    <recommendedName>
        <fullName evidence="10">G-protein coupled receptors family 1 profile domain-containing protein</fullName>
    </recommendedName>
</protein>
<dbReference type="PRINTS" id="PR00237">
    <property type="entry name" value="GPCRRHODOPSN"/>
</dbReference>
<feature type="transmembrane region" description="Helical" evidence="9">
    <location>
        <begin position="59"/>
        <end position="76"/>
    </location>
</feature>
<keyword evidence="8" id="KW-0807">Transducer</keyword>
<dbReference type="InterPro" id="IPR017452">
    <property type="entry name" value="GPCR_Rhodpsn_7TM"/>
</dbReference>
<proteinExistence type="predicted"/>
<sequence length="318" mass="36236">MCLNYSEEERNGLYSTGSHQENAWFATFYTIVFILSVPCNAMALWVFCKSKRCSSSKVFLLNLAVADILYVLVLPMRVVYHASDSHWPLGEVSCRLVGFLFFLNLYCSMYFMTCISLDRLLATVLPLRCQNLRTATNAKAACIIPWVLVTASMAPVLFTSQTVAIQSPERNVTVCHQLYLEKTSHKALMSTAVAIAIPLVFLTISYILILHKLRMMIFHERTLVQQKAVRMIVLTMVNFLIAFVPYHIHRFIYIKRHTQGHISDVEIRSLAFGNRLTSALTCVSGVLDPVMYFFLARNYQNTLLQLCGRMSDKDRSTT</sequence>
<dbReference type="GO" id="GO:0005886">
    <property type="term" value="C:plasma membrane"/>
    <property type="evidence" value="ECO:0007669"/>
    <property type="project" value="TreeGrafter"/>
</dbReference>
<dbReference type="PANTHER" id="PTHR24232">
    <property type="entry name" value="G-PROTEIN COUPLED RECEPTOR"/>
    <property type="match status" value="1"/>
</dbReference>
<dbReference type="GO" id="GO:0007200">
    <property type="term" value="P:phospholipase C-activating G protein-coupled receptor signaling pathway"/>
    <property type="evidence" value="ECO:0007669"/>
    <property type="project" value="TreeGrafter"/>
</dbReference>
<evidence type="ECO:0000256" key="6">
    <source>
        <dbReference type="ARBA" id="ARBA00023170"/>
    </source>
</evidence>
<keyword evidence="3 9" id="KW-1133">Transmembrane helix</keyword>
<keyword evidence="12" id="KW-1185">Reference proteome</keyword>
<dbReference type="GO" id="GO:0035025">
    <property type="term" value="P:positive regulation of Rho protein signal transduction"/>
    <property type="evidence" value="ECO:0007669"/>
    <property type="project" value="TreeGrafter"/>
</dbReference>
<reference evidence="11" key="2">
    <citation type="submission" date="2025-08" db="UniProtKB">
        <authorList>
            <consortium name="Ensembl"/>
        </authorList>
    </citation>
    <scope>IDENTIFICATION</scope>
</reference>
<gene>
    <name evidence="11" type="primary">GPR17</name>
</gene>
<keyword evidence="4" id="KW-0297">G-protein coupled receptor</keyword>
<dbReference type="SUPFAM" id="SSF81321">
    <property type="entry name" value="Family A G protein-coupled receptor-like"/>
    <property type="match status" value="1"/>
</dbReference>
<name>A0A3B4BN13_PYGNA</name>
<dbReference type="Gene3D" id="1.20.1070.10">
    <property type="entry name" value="Rhodopsin 7-helix transmembrane proteins"/>
    <property type="match status" value="1"/>
</dbReference>
<evidence type="ECO:0000313" key="12">
    <source>
        <dbReference type="Proteomes" id="UP001501920"/>
    </source>
</evidence>
<dbReference type="PANTHER" id="PTHR24232:SF105">
    <property type="entry name" value="URACIL NUCLEOTIDE_CYSTEINYL LEUKOTRIENE RECEPTOR-LIKE"/>
    <property type="match status" value="1"/>
</dbReference>
<evidence type="ECO:0000256" key="9">
    <source>
        <dbReference type="SAM" id="Phobius"/>
    </source>
</evidence>
<dbReference type="InterPro" id="IPR000276">
    <property type="entry name" value="GPCR_Rhodpsn"/>
</dbReference>
<feature type="transmembrane region" description="Helical" evidence="9">
    <location>
        <begin position="23"/>
        <end position="47"/>
    </location>
</feature>
<keyword evidence="2 9" id="KW-0812">Transmembrane</keyword>
<dbReference type="Pfam" id="PF00001">
    <property type="entry name" value="7tm_1"/>
    <property type="match status" value="1"/>
</dbReference>
<dbReference type="GO" id="GO:0004930">
    <property type="term" value="F:G protein-coupled receptor activity"/>
    <property type="evidence" value="ECO:0007669"/>
    <property type="project" value="UniProtKB-KW"/>
</dbReference>
<dbReference type="OMA" id="MYCSLYL"/>
<feature type="transmembrane region" description="Helical" evidence="9">
    <location>
        <begin position="187"/>
        <end position="210"/>
    </location>
</feature>
<reference evidence="11" key="3">
    <citation type="submission" date="2025-09" db="UniProtKB">
        <authorList>
            <consortium name="Ensembl"/>
        </authorList>
    </citation>
    <scope>IDENTIFICATION</scope>
</reference>
<dbReference type="PROSITE" id="PS50262">
    <property type="entry name" value="G_PROTEIN_RECEP_F1_2"/>
    <property type="match status" value="1"/>
</dbReference>
<evidence type="ECO:0000256" key="8">
    <source>
        <dbReference type="ARBA" id="ARBA00023224"/>
    </source>
</evidence>
<evidence type="ECO:0000256" key="7">
    <source>
        <dbReference type="ARBA" id="ARBA00023180"/>
    </source>
</evidence>
<evidence type="ECO:0000256" key="2">
    <source>
        <dbReference type="ARBA" id="ARBA00022692"/>
    </source>
</evidence>
<feature type="domain" description="G-protein coupled receptors family 1 profile" evidence="10">
    <location>
        <begin position="39"/>
        <end position="292"/>
    </location>
</feature>
<keyword evidence="6" id="KW-0675">Receptor</keyword>
<dbReference type="AlphaFoldDB" id="A0A3B4BN13"/>
<dbReference type="Proteomes" id="UP001501920">
    <property type="component" value="Chromosome 1"/>
</dbReference>
<dbReference type="PRINTS" id="PR01157">
    <property type="entry name" value="P2YPURNOCPTR"/>
</dbReference>
<keyword evidence="5 9" id="KW-0472">Membrane</keyword>
<feature type="transmembrane region" description="Helical" evidence="9">
    <location>
        <begin position="276"/>
        <end position="295"/>
    </location>
</feature>
<feature type="transmembrane region" description="Helical" evidence="9">
    <location>
        <begin position="96"/>
        <end position="117"/>
    </location>
</feature>
<feature type="transmembrane region" description="Helical" evidence="9">
    <location>
        <begin position="231"/>
        <end position="248"/>
    </location>
</feature>
<reference evidence="11 12" key="1">
    <citation type="submission" date="2020-10" db="EMBL/GenBank/DDBJ databases">
        <title>Pygocentrus nattereri (red-bellied piranha) genome, fPygNat1, primary haplotype.</title>
        <authorList>
            <person name="Myers G."/>
            <person name="Meyer A."/>
            <person name="Karagic N."/>
            <person name="Pippel M."/>
            <person name="Winkler S."/>
            <person name="Tracey A."/>
            <person name="Wood J."/>
            <person name="Formenti G."/>
            <person name="Howe K."/>
            <person name="Fedrigo O."/>
            <person name="Jarvis E.D."/>
        </authorList>
    </citation>
    <scope>NUCLEOTIDE SEQUENCE [LARGE SCALE GENOMIC DNA]</scope>
</reference>
<feature type="transmembrane region" description="Helical" evidence="9">
    <location>
        <begin position="138"/>
        <end position="158"/>
    </location>
</feature>
<accession>A0A3B4BN13</accession>
<dbReference type="Ensembl" id="ENSPNAT00000014544.2">
    <property type="protein sequence ID" value="ENSPNAP00000000030.2"/>
    <property type="gene ID" value="ENSPNAG00000000047.2"/>
</dbReference>
<keyword evidence="7" id="KW-0325">Glycoprotein</keyword>
<comment type="subcellular location">
    <subcellularLocation>
        <location evidence="1">Membrane</location>
        <topology evidence="1">Multi-pass membrane protein</topology>
    </subcellularLocation>
</comment>
<organism evidence="11 12">
    <name type="scientific">Pygocentrus nattereri</name>
    <name type="common">Red-bellied piranha</name>
    <dbReference type="NCBI Taxonomy" id="42514"/>
    <lineage>
        <taxon>Eukaryota</taxon>
        <taxon>Metazoa</taxon>
        <taxon>Chordata</taxon>
        <taxon>Craniata</taxon>
        <taxon>Vertebrata</taxon>
        <taxon>Euteleostomi</taxon>
        <taxon>Actinopterygii</taxon>
        <taxon>Neopterygii</taxon>
        <taxon>Teleostei</taxon>
        <taxon>Ostariophysi</taxon>
        <taxon>Characiformes</taxon>
        <taxon>Characoidei</taxon>
        <taxon>Pygocentrus</taxon>
    </lineage>
</organism>